<name>A0AAN9YEU6_9PEZI</name>
<reference evidence="2 3" key="1">
    <citation type="journal article" date="2023" name="PLoS ONE">
        <title>Cytospora paraplurivora sp. nov. isolated from orchards with fruit tree decline syndrome in Ontario, Canada.</title>
        <authorList>
            <person name="Ilyukhin E."/>
            <person name="Nguyen H.D.T."/>
            <person name="Castle A.J."/>
            <person name="Ellouze W."/>
        </authorList>
    </citation>
    <scope>NUCLEOTIDE SEQUENCE [LARGE SCALE GENOMIC DNA]</scope>
    <source>
        <strain evidence="2 3">FDS-564</strain>
    </source>
</reference>
<accession>A0AAN9YEU6</accession>
<gene>
    <name evidence="2" type="ORF">SLS53_005678</name>
</gene>
<feature type="compositionally biased region" description="Basic and acidic residues" evidence="1">
    <location>
        <begin position="351"/>
        <end position="361"/>
    </location>
</feature>
<organism evidence="2 3">
    <name type="scientific">Cytospora paraplurivora</name>
    <dbReference type="NCBI Taxonomy" id="2898453"/>
    <lineage>
        <taxon>Eukaryota</taxon>
        <taxon>Fungi</taxon>
        <taxon>Dikarya</taxon>
        <taxon>Ascomycota</taxon>
        <taxon>Pezizomycotina</taxon>
        <taxon>Sordariomycetes</taxon>
        <taxon>Sordariomycetidae</taxon>
        <taxon>Diaporthales</taxon>
        <taxon>Cytosporaceae</taxon>
        <taxon>Cytospora</taxon>
    </lineage>
</organism>
<dbReference type="AlphaFoldDB" id="A0AAN9YEU6"/>
<feature type="compositionally biased region" description="Basic and acidic residues" evidence="1">
    <location>
        <begin position="247"/>
        <end position="268"/>
    </location>
</feature>
<sequence>MDFFKEDRAVISAVWYMMKLGFALINGRKTKTQLHLRPTATSAENVYQMETQDCPRETLNACLYDDGAMEPFCTSIPAKLLYPEVGGTKRFQTNATASTGEHTVFQKLNECLEKSGAMKPFRSMLDPELLQEASDDPEENRSAITSGISRTESDGCVSPTSSVYSTDLSSCLSNNLSHSRKQSWATSIDSLQEHDKGSQLPIDGLHVSATSDEVDVDSTFLSEYQHYHDLITIKSTASHCDTSKAASDQRETMNEDTKEPHNTARPDQADTEDSESEYSAHDEMATNEHDVANHFNEEMPQIVEESFAADESSLWGPTATGPGRDCFHCLPKALAPEFTVGAVCDDGDSSGDEHHEDSSEHELEEEQG</sequence>
<proteinExistence type="predicted"/>
<dbReference type="EMBL" id="JAJSPL020000022">
    <property type="protein sequence ID" value="KAK7739709.1"/>
    <property type="molecule type" value="Genomic_DNA"/>
</dbReference>
<dbReference type="Proteomes" id="UP001320245">
    <property type="component" value="Unassembled WGS sequence"/>
</dbReference>
<feature type="region of interest" description="Disordered" evidence="1">
    <location>
        <begin position="131"/>
        <end position="159"/>
    </location>
</feature>
<feature type="region of interest" description="Disordered" evidence="1">
    <location>
        <begin position="238"/>
        <end position="282"/>
    </location>
</feature>
<comment type="caution">
    <text evidence="2">The sequence shown here is derived from an EMBL/GenBank/DDBJ whole genome shotgun (WGS) entry which is preliminary data.</text>
</comment>
<evidence type="ECO:0000313" key="2">
    <source>
        <dbReference type="EMBL" id="KAK7739709.1"/>
    </source>
</evidence>
<feature type="region of interest" description="Disordered" evidence="1">
    <location>
        <begin position="343"/>
        <end position="368"/>
    </location>
</feature>
<evidence type="ECO:0000313" key="3">
    <source>
        <dbReference type="Proteomes" id="UP001320245"/>
    </source>
</evidence>
<protein>
    <submittedName>
        <fullName evidence="2">Uncharacterized protein</fullName>
    </submittedName>
</protein>
<keyword evidence="3" id="KW-1185">Reference proteome</keyword>
<evidence type="ECO:0000256" key="1">
    <source>
        <dbReference type="SAM" id="MobiDB-lite"/>
    </source>
</evidence>